<dbReference type="EMBL" id="PSUL01000044">
    <property type="protein sequence ID" value="PPF10372.1"/>
    <property type="molecule type" value="Genomic_DNA"/>
</dbReference>
<evidence type="ECO:0000313" key="3">
    <source>
        <dbReference type="EMBL" id="PPF10372.1"/>
    </source>
</evidence>
<dbReference type="InterPro" id="IPR013022">
    <property type="entry name" value="Xyl_isomerase-like_TIM-brl"/>
</dbReference>
<protein>
    <submittedName>
        <fullName evidence="3">Sugar phosphate isomerase/epimerase</fullName>
    </submittedName>
</protein>
<accession>A0ABD6W5E7</accession>
<reference evidence="5 6" key="1">
    <citation type="submission" date="2018-02" db="EMBL/GenBank/DDBJ databases">
        <title>Bacteriophage NCPPB3778 and a type I-E CRISPR drive the evolution of the US Biological Select Agent, Rathayibacter toxicus.</title>
        <authorList>
            <person name="Davis E.W.II."/>
            <person name="Tabima J.F."/>
            <person name="Weisberg A.J."/>
            <person name="Lopes L.D."/>
            <person name="Wiseman M.S."/>
            <person name="Wiseman M.S."/>
            <person name="Pupko T."/>
            <person name="Belcher M.S."/>
            <person name="Sechler A.J."/>
            <person name="Tancos M.A."/>
            <person name="Schroeder B.K."/>
            <person name="Murray T.D."/>
            <person name="Luster D.G."/>
            <person name="Schneider W.L."/>
            <person name="Rogers E."/>
            <person name="Andreote F.D."/>
            <person name="Grunwald N.J."/>
            <person name="Putnam M.L."/>
            <person name="Chang J.H."/>
        </authorList>
    </citation>
    <scope>NUCLEOTIDE SEQUENCE [LARGE SCALE GENOMIC DNA]</scope>
    <source>
        <strain evidence="4 6">AY1D6</strain>
        <strain evidence="3 5">AY1I9</strain>
    </source>
</reference>
<keyword evidence="1" id="KW-0119">Carbohydrate metabolism</keyword>
<dbReference type="InterPro" id="IPR047715">
    <property type="entry name" value="EboA_dom"/>
</dbReference>
<dbReference type="NCBIfam" id="NF035938">
    <property type="entry name" value="EboA_domain"/>
    <property type="match status" value="1"/>
</dbReference>
<dbReference type="PANTHER" id="PTHR12110:SF52">
    <property type="entry name" value="XYLOSE ISOMERASE"/>
    <property type="match status" value="1"/>
</dbReference>
<dbReference type="EMBL" id="PSVT01000010">
    <property type="protein sequence ID" value="PPH77642.1"/>
    <property type="molecule type" value="Genomic_DNA"/>
</dbReference>
<gene>
    <name evidence="3" type="ORF">C5C04_13315</name>
    <name evidence="4" type="ORF">C5C40_06505</name>
</gene>
<organism evidence="3 5">
    <name type="scientific">Rathayibacter rathayi</name>
    <name type="common">Corynebacterium rathayi</name>
    <dbReference type="NCBI Taxonomy" id="33887"/>
    <lineage>
        <taxon>Bacteria</taxon>
        <taxon>Bacillati</taxon>
        <taxon>Actinomycetota</taxon>
        <taxon>Actinomycetes</taxon>
        <taxon>Micrococcales</taxon>
        <taxon>Microbacteriaceae</taxon>
        <taxon>Rathayibacter</taxon>
    </lineage>
</organism>
<evidence type="ECO:0000313" key="5">
    <source>
        <dbReference type="Proteomes" id="UP000237881"/>
    </source>
</evidence>
<keyword evidence="6" id="KW-1185">Reference proteome</keyword>
<dbReference type="SUPFAM" id="SSF51658">
    <property type="entry name" value="Xylose isomerase-like"/>
    <property type="match status" value="1"/>
</dbReference>
<dbReference type="AlphaFoldDB" id="A0ABD6W5E7"/>
<dbReference type="Proteomes" id="UP000239698">
    <property type="component" value="Unassembled WGS sequence"/>
</dbReference>
<name>A0ABD6W5E7_RATRA</name>
<feature type="domain" description="Xylose isomerase-like TIM barrel" evidence="2">
    <location>
        <begin position="24"/>
        <end position="273"/>
    </location>
</feature>
<dbReference type="Pfam" id="PF01261">
    <property type="entry name" value="AP_endonuc_2"/>
    <property type="match status" value="1"/>
</dbReference>
<keyword evidence="3" id="KW-0413">Isomerase</keyword>
<dbReference type="InterPro" id="IPR036237">
    <property type="entry name" value="Xyl_isomerase-like_sf"/>
</dbReference>
<evidence type="ECO:0000313" key="4">
    <source>
        <dbReference type="EMBL" id="PPH77642.1"/>
    </source>
</evidence>
<sequence length="479" mass="50860">MSGLVLGYGTNGFADHTLEDALTVIHAAGYRAVALTLGYPHLDPFAADCREQTLALRARLEALDLRVVIETGARYLLDPFTKHRPTLVDEEAEPRLRFLERAIEIAALLGADAVSLWSGVVPAGGDRAAAWRLLVERMRGVVAAAERHGVRLAFEPEPGMLVETVADALLLRRELGDPESFGLTVDLGHCVVVEPEGVVGALRSAAGLLLNVQVDDTRAQRHEHLELGTGSLDLAAAFATLAEIGYRGIAAVELPRHSHDAPRLALASLAAMQEALGGASARVEHPWTTATRAAVLERPSRIERFFPAAGREAGREPLRPAEDPHGLVHGTHDDAARAALVHAAAQALGDDDLAALLLRLYRGGDGAERRGVLAGLNVLGDPGPATTLAGLELTADALRANDTRLVAAAMGSFAHRHLDAHAWRHGVLKLVFLGIPLAAVAGIQERSDAELRAMAARFADERRAAGRPLPTDLAVLLPS</sequence>
<proteinExistence type="predicted"/>
<evidence type="ECO:0000256" key="1">
    <source>
        <dbReference type="ARBA" id="ARBA00023277"/>
    </source>
</evidence>
<evidence type="ECO:0000259" key="2">
    <source>
        <dbReference type="Pfam" id="PF01261"/>
    </source>
</evidence>
<dbReference type="GeneID" id="71691677"/>
<dbReference type="GO" id="GO:0016853">
    <property type="term" value="F:isomerase activity"/>
    <property type="evidence" value="ECO:0007669"/>
    <property type="project" value="UniProtKB-KW"/>
</dbReference>
<dbReference type="KEGG" id="rry:C1O28_14560"/>
<evidence type="ECO:0000313" key="6">
    <source>
        <dbReference type="Proteomes" id="UP000239698"/>
    </source>
</evidence>
<dbReference type="InterPro" id="IPR050312">
    <property type="entry name" value="IolE/XylAMocC-like"/>
</dbReference>
<comment type="caution">
    <text evidence="3">The sequence shown here is derived from an EMBL/GenBank/DDBJ whole genome shotgun (WGS) entry which is preliminary data.</text>
</comment>
<dbReference type="PANTHER" id="PTHR12110">
    <property type="entry name" value="HYDROXYPYRUVATE ISOMERASE"/>
    <property type="match status" value="1"/>
</dbReference>
<dbReference type="RefSeq" id="WP_097167777.1">
    <property type="nucleotide sequence ID" value="NZ_CP028129.1"/>
</dbReference>
<dbReference type="Proteomes" id="UP000237881">
    <property type="component" value="Unassembled WGS sequence"/>
</dbReference>
<dbReference type="Gene3D" id="3.20.20.150">
    <property type="entry name" value="Divalent-metal-dependent TIM barrel enzymes"/>
    <property type="match status" value="1"/>
</dbReference>